<dbReference type="OrthoDB" id="7390032at2"/>
<comment type="similarity">
    <text evidence="2">Belongs to the TMEM86 family.</text>
</comment>
<feature type="transmembrane region" description="Helical" evidence="6">
    <location>
        <begin position="76"/>
        <end position="95"/>
    </location>
</feature>
<feature type="transmembrane region" description="Helical" evidence="6">
    <location>
        <begin position="107"/>
        <end position="127"/>
    </location>
</feature>
<reference evidence="7" key="1">
    <citation type="submission" date="2016-12" db="EMBL/GenBank/DDBJ databases">
        <title>Whole genome sequencing of Sphingomonas koreensis.</title>
        <authorList>
            <person name="Conlan S."/>
            <person name="Thomas P.J."/>
            <person name="Mullikin J."/>
            <person name="Palmore T.N."/>
            <person name="Frank K.M."/>
            <person name="Segre J.A."/>
        </authorList>
    </citation>
    <scope>NUCLEOTIDE SEQUENCE</scope>
    <source>
        <strain evidence="7">ABOJV</strain>
    </source>
</reference>
<evidence type="ECO:0000256" key="2">
    <source>
        <dbReference type="ARBA" id="ARBA00007375"/>
    </source>
</evidence>
<evidence type="ECO:0000313" key="10">
    <source>
        <dbReference type="Proteomes" id="UP000286681"/>
    </source>
</evidence>
<dbReference type="PANTHER" id="PTHR31885">
    <property type="entry name" value="GH04784P"/>
    <property type="match status" value="1"/>
</dbReference>
<feature type="transmembrane region" description="Helical" evidence="6">
    <location>
        <begin position="133"/>
        <end position="150"/>
    </location>
</feature>
<evidence type="ECO:0000256" key="6">
    <source>
        <dbReference type="SAM" id="Phobius"/>
    </source>
</evidence>
<evidence type="ECO:0000313" key="9">
    <source>
        <dbReference type="Proteomes" id="UP000185161"/>
    </source>
</evidence>
<evidence type="ECO:0000256" key="1">
    <source>
        <dbReference type="ARBA" id="ARBA00004141"/>
    </source>
</evidence>
<dbReference type="GO" id="GO:0016020">
    <property type="term" value="C:membrane"/>
    <property type="evidence" value="ECO:0007669"/>
    <property type="project" value="UniProtKB-SubCell"/>
</dbReference>
<dbReference type="AlphaFoldDB" id="A0A1L6JCQ0"/>
<accession>A0A1L6JCQ0</accession>
<dbReference type="EMBL" id="CP018820">
    <property type="protein sequence ID" value="APR53260.1"/>
    <property type="molecule type" value="Genomic_DNA"/>
</dbReference>
<keyword evidence="5 6" id="KW-0472">Membrane</keyword>
<dbReference type="GO" id="GO:0016787">
    <property type="term" value="F:hydrolase activity"/>
    <property type="evidence" value="ECO:0007669"/>
    <property type="project" value="TreeGrafter"/>
</dbReference>
<feature type="transmembrane region" description="Helical" evidence="6">
    <location>
        <begin position="187"/>
        <end position="204"/>
    </location>
</feature>
<dbReference type="EMBL" id="QQWO01000005">
    <property type="protein sequence ID" value="RSV04834.1"/>
    <property type="molecule type" value="Genomic_DNA"/>
</dbReference>
<dbReference type="Pfam" id="PF07947">
    <property type="entry name" value="YhhN"/>
    <property type="match status" value="1"/>
</dbReference>
<feature type="transmembrane region" description="Helical" evidence="6">
    <location>
        <begin position="157"/>
        <end position="175"/>
    </location>
</feature>
<sequence>MRGLFWIAVLAGASYSLTSWGLADAGALKAAWKTSGVALLALWAATQARSADGWLIAGALALGALGDLLLETHGFTIGGAAFAAGHAVAIVLYLRNRRANPSSSQKLLGYILAPATVAISALLAAPAGQALPVGAYGAFLGVMAATAWTSRFPRYRVGIGAVLFVISDLLIFSRFGAMKESAVPGLLIWPTYFAAQTLIAWGVVQTLSSSQRVP</sequence>
<dbReference type="RefSeq" id="WP_075151918.1">
    <property type="nucleotide sequence ID" value="NZ_CP018820.1"/>
</dbReference>
<keyword evidence="4 6" id="KW-1133">Transmembrane helix</keyword>
<comment type="subcellular location">
    <subcellularLocation>
        <location evidence="1">Membrane</location>
        <topology evidence="1">Multi-pass membrane protein</topology>
    </subcellularLocation>
</comment>
<reference evidence="9" key="2">
    <citation type="submission" date="2016-12" db="EMBL/GenBank/DDBJ databases">
        <title>Whole genome sequencing of Sphingomonas sp. ABOJV.</title>
        <authorList>
            <person name="Conlan S."/>
            <person name="Thomas P.J."/>
            <person name="Mullikin J."/>
            <person name="Palmore T.N."/>
            <person name="Frank K.M."/>
            <person name="Segre J.A."/>
        </authorList>
    </citation>
    <scope>NUCLEOTIDE SEQUENCE [LARGE SCALE GENOMIC DNA]</scope>
    <source>
        <strain evidence="9">ABOJV</strain>
    </source>
</reference>
<reference evidence="8 10" key="3">
    <citation type="submission" date="2018-07" db="EMBL/GenBank/DDBJ databases">
        <title>Genomic and Epidemiologic Investigation of an Indolent Hospital Outbreak.</title>
        <authorList>
            <person name="Johnson R.C."/>
            <person name="Deming C."/>
            <person name="Conlan S."/>
            <person name="Zellmer C.J."/>
            <person name="Michelin A.V."/>
            <person name="Lee-Lin S."/>
            <person name="Thomas P.J."/>
            <person name="Park M."/>
            <person name="Weingarten R.A."/>
            <person name="Less J."/>
            <person name="Dekker J.P."/>
            <person name="Frank K.M."/>
            <person name="Musser K.A."/>
            <person name="Mcquiston J.R."/>
            <person name="Henderson D.K."/>
            <person name="Lau A.F."/>
            <person name="Palmore T.N."/>
            <person name="Segre J.A."/>
        </authorList>
    </citation>
    <scope>NUCLEOTIDE SEQUENCE [LARGE SCALE GENOMIC DNA]</scope>
    <source>
        <strain evidence="8 10">SK-NIH.Env10_0317</strain>
    </source>
</reference>
<dbReference type="Proteomes" id="UP000286681">
    <property type="component" value="Unassembled WGS sequence"/>
</dbReference>
<dbReference type="Proteomes" id="UP000185161">
    <property type="component" value="Chromosome"/>
</dbReference>
<evidence type="ECO:0000256" key="4">
    <source>
        <dbReference type="ARBA" id="ARBA00022989"/>
    </source>
</evidence>
<keyword evidence="9" id="KW-1185">Reference proteome</keyword>
<evidence type="ECO:0000313" key="7">
    <source>
        <dbReference type="EMBL" id="APR53260.1"/>
    </source>
</evidence>
<organism evidence="7 9">
    <name type="scientific">Sphingomonas koreensis</name>
    <dbReference type="NCBI Taxonomy" id="93064"/>
    <lineage>
        <taxon>Bacteria</taxon>
        <taxon>Pseudomonadati</taxon>
        <taxon>Pseudomonadota</taxon>
        <taxon>Alphaproteobacteria</taxon>
        <taxon>Sphingomonadales</taxon>
        <taxon>Sphingomonadaceae</taxon>
        <taxon>Sphingomonas</taxon>
    </lineage>
</organism>
<gene>
    <name evidence="7" type="ORF">BRX40_13235</name>
    <name evidence="8" type="ORF">CA257_08015</name>
</gene>
<dbReference type="STRING" id="93064.BRX40_13235"/>
<name>A0A1L6JCQ0_9SPHN</name>
<evidence type="ECO:0000256" key="5">
    <source>
        <dbReference type="ARBA" id="ARBA00023136"/>
    </source>
</evidence>
<evidence type="ECO:0000313" key="8">
    <source>
        <dbReference type="EMBL" id="RSV04834.1"/>
    </source>
</evidence>
<dbReference type="InterPro" id="IPR012506">
    <property type="entry name" value="TMEM86B-like"/>
</dbReference>
<dbReference type="GeneID" id="44133527"/>
<proteinExistence type="inferred from homology"/>
<keyword evidence="3 6" id="KW-0812">Transmembrane</keyword>
<evidence type="ECO:0000256" key="3">
    <source>
        <dbReference type="ARBA" id="ARBA00022692"/>
    </source>
</evidence>
<dbReference type="PANTHER" id="PTHR31885:SF6">
    <property type="entry name" value="GH04784P"/>
    <property type="match status" value="1"/>
</dbReference>
<dbReference type="KEGG" id="skr:BRX40_13235"/>
<protein>
    <submittedName>
        <fullName evidence="8">Lysoplasmalogenase</fullName>
    </submittedName>
</protein>